<feature type="transmembrane region" description="Helical" evidence="10">
    <location>
        <begin position="28"/>
        <end position="49"/>
    </location>
</feature>
<evidence type="ECO:0000256" key="8">
    <source>
        <dbReference type="ARBA" id="ARBA00023136"/>
    </source>
</evidence>
<dbReference type="KEGG" id="rce:RC1_4050"/>
<evidence type="ECO:0000256" key="7">
    <source>
        <dbReference type="ARBA" id="ARBA00022989"/>
    </source>
</evidence>
<dbReference type="PANTHER" id="PTHR30386">
    <property type="entry name" value="MEMBRANE FUSION SUBUNIT OF EMRAB-TOLC MULTIDRUG EFFLUX PUMP"/>
    <property type="match status" value="1"/>
</dbReference>
<keyword evidence="8 10" id="KW-0472">Membrane</keyword>
<dbReference type="PANTHER" id="PTHR30386:SF19">
    <property type="entry name" value="MULTIDRUG EXPORT PROTEIN EMRA-RELATED"/>
    <property type="match status" value="1"/>
</dbReference>
<dbReference type="PRINTS" id="PR01490">
    <property type="entry name" value="RTXTOXIND"/>
</dbReference>
<accession>B6IYL5</accession>
<keyword evidence="7 10" id="KW-1133">Transmembrane helix</keyword>
<evidence type="ECO:0000256" key="6">
    <source>
        <dbReference type="ARBA" id="ARBA00022692"/>
    </source>
</evidence>
<evidence type="ECO:0000256" key="2">
    <source>
        <dbReference type="ARBA" id="ARBA00009477"/>
    </source>
</evidence>
<keyword evidence="5" id="KW-0997">Cell inner membrane</keyword>
<dbReference type="Proteomes" id="UP000001591">
    <property type="component" value="Chromosome"/>
</dbReference>
<dbReference type="eggNOG" id="COG1566">
    <property type="taxonomic scope" value="Bacteria"/>
</dbReference>
<dbReference type="Gene3D" id="2.40.30.170">
    <property type="match status" value="1"/>
</dbReference>
<dbReference type="GO" id="GO:0015721">
    <property type="term" value="P:bile acid and bile salt transport"/>
    <property type="evidence" value="ECO:0007669"/>
    <property type="project" value="UniProtKB-ARBA"/>
</dbReference>
<evidence type="ECO:0000313" key="13">
    <source>
        <dbReference type="EMBL" id="ACJ01389.1"/>
    </source>
</evidence>
<evidence type="ECO:0000256" key="10">
    <source>
        <dbReference type="SAM" id="Phobius"/>
    </source>
</evidence>
<dbReference type="GO" id="GO:1990961">
    <property type="term" value="P:xenobiotic detoxification by transmembrane export across the plasma membrane"/>
    <property type="evidence" value="ECO:0007669"/>
    <property type="project" value="UniProtKB-ARBA"/>
</dbReference>
<dbReference type="Gene3D" id="2.40.50.100">
    <property type="match status" value="1"/>
</dbReference>
<protein>
    <submittedName>
        <fullName evidence="13">Multidrug resistance protein A</fullName>
    </submittedName>
</protein>
<evidence type="ECO:0000313" key="14">
    <source>
        <dbReference type="Proteomes" id="UP000001591"/>
    </source>
</evidence>
<dbReference type="Pfam" id="PF25917">
    <property type="entry name" value="BSH_RND"/>
    <property type="match status" value="1"/>
</dbReference>
<dbReference type="InterPro" id="IPR058624">
    <property type="entry name" value="MdtA-like_HH"/>
</dbReference>
<name>B6IYL5_RHOCS</name>
<dbReference type="InterPro" id="IPR050739">
    <property type="entry name" value="MFP"/>
</dbReference>
<dbReference type="GO" id="GO:0046677">
    <property type="term" value="P:response to antibiotic"/>
    <property type="evidence" value="ECO:0007669"/>
    <property type="project" value="UniProtKB-ARBA"/>
</dbReference>
<dbReference type="EMBL" id="CP000613">
    <property type="protein sequence ID" value="ACJ01389.1"/>
    <property type="molecule type" value="Genomic_DNA"/>
</dbReference>
<feature type="domain" description="Multidrug resistance protein MdtA-like alpha-helical hairpin" evidence="11">
    <location>
        <begin position="142"/>
        <end position="211"/>
    </location>
</feature>
<comment type="similarity">
    <text evidence="2">Belongs to the membrane fusion protein (MFP) (TC 8.A.1) family.</text>
</comment>
<evidence type="ECO:0000256" key="5">
    <source>
        <dbReference type="ARBA" id="ARBA00022519"/>
    </source>
</evidence>
<keyword evidence="4" id="KW-1003">Cell membrane</keyword>
<dbReference type="SUPFAM" id="SSF111369">
    <property type="entry name" value="HlyD-like secretion proteins"/>
    <property type="match status" value="2"/>
</dbReference>
<feature type="coiled-coil region" evidence="9">
    <location>
        <begin position="134"/>
        <end position="161"/>
    </location>
</feature>
<reference evidence="13 14" key="1">
    <citation type="journal article" date="2010" name="BMC Genomics">
        <title>Metabolic flexibility revealed in the genome of the cyst-forming alpha-1 proteobacterium Rhodospirillum centenum.</title>
        <authorList>
            <person name="Lu Y.K."/>
            <person name="Marden J."/>
            <person name="Han M."/>
            <person name="Swingley W.D."/>
            <person name="Mastrian S.D."/>
            <person name="Chowdhury S.R."/>
            <person name="Hao J."/>
            <person name="Helmy T."/>
            <person name="Kim S."/>
            <person name="Kurdoglu A.A."/>
            <person name="Matthies H.J."/>
            <person name="Rollo D."/>
            <person name="Stothard P."/>
            <person name="Blankenship R.E."/>
            <person name="Bauer C.E."/>
            <person name="Touchman J.W."/>
        </authorList>
    </citation>
    <scope>NUCLEOTIDE SEQUENCE [LARGE SCALE GENOMIC DNA]</scope>
    <source>
        <strain evidence="14">ATCC 51521 / SW</strain>
    </source>
</reference>
<evidence type="ECO:0000259" key="11">
    <source>
        <dbReference type="Pfam" id="PF25876"/>
    </source>
</evidence>
<dbReference type="InterPro" id="IPR058625">
    <property type="entry name" value="MdtA-like_BSH"/>
</dbReference>
<sequence length="390" mass="41180">MTNAQPLRPVPVEPPRSAPDRHLLRRRLLAGIAAIVLAAAVGYGGWYMLVGATHVSTDNAYVGADSAQITPLISAPVKAVPVSDTQRVVRGDVLVELDDADTRIALARAEAEWQQARRQFERTVATSAALAGQVAAREAEIERARAQLVVAQANFDKAKIDLERRRNLAKGGAVSAEELTTATNAFTAAQANLTLARAGVTQAEAALAAAKGELSANEALVAGSTVDTDPAVAAARARLDQARLDQERTLIRAPVDGIVTRRQVQVGQRVAAGAPVMTIVPVDQLYVDANFKEGQLTKVRVGQKVTLVSDLYGPDVVYHGRVTGLAGGTGAAFALIPAQNATGNWIKVVQRLPVRVTLDPDELKAHPLRVGLSMDAEIDLSDADSLSDAD</sequence>
<dbReference type="Gene3D" id="1.10.287.470">
    <property type="entry name" value="Helix hairpin bin"/>
    <property type="match status" value="2"/>
</dbReference>
<dbReference type="AlphaFoldDB" id="B6IYL5"/>
<keyword evidence="3" id="KW-0813">Transport</keyword>
<evidence type="ECO:0000256" key="3">
    <source>
        <dbReference type="ARBA" id="ARBA00022448"/>
    </source>
</evidence>
<dbReference type="OrthoDB" id="9811754at2"/>
<dbReference type="Pfam" id="PF25876">
    <property type="entry name" value="HH_MFP_RND"/>
    <property type="match status" value="1"/>
</dbReference>
<evidence type="ECO:0000256" key="9">
    <source>
        <dbReference type="SAM" id="Coils"/>
    </source>
</evidence>
<dbReference type="HOGENOM" id="CLU_018816_15_0_5"/>
<proteinExistence type="inferred from homology"/>
<evidence type="ECO:0000256" key="1">
    <source>
        <dbReference type="ARBA" id="ARBA00004377"/>
    </source>
</evidence>
<keyword evidence="6 10" id="KW-0812">Transmembrane</keyword>
<feature type="domain" description="Multidrug resistance protein MdtA-like barrel-sandwich hybrid" evidence="12">
    <location>
        <begin position="67"/>
        <end position="280"/>
    </location>
</feature>
<keyword evidence="14" id="KW-1185">Reference proteome</keyword>
<comment type="subcellular location">
    <subcellularLocation>
        <location evidence="1">Cell inner membrane</location>
        <topology evidence="1">Single-pass membrane protein</topology>
    </subcellularLocation>
</comment>
<organism evidence="13 14">
    <name type="scientific">Rhodospirillum centenum (strain ATCC 51521 / SW)</name>
    <dbReference type="NCBI Taxonomy" id="414684"/>
    <lineage>
        <taxon>Bacteria</taxon>
        <taxon>Pseudomonadati</taxon>
        <taxon>Pseudomonadota</taxon>
        <taxon>Alphaproteobacteria</taxon>
        <taxon>Rhodospirillales</taxon>
        <taxon>Rhodospirillaceae</taxon>
        <taxon>Rhodospirillum</taxon>
    </lineage>
</organism>
<keyword evidence="9" id="KW-0175">Coiled coil</keyword>
<evidence type="ECO:0000259" key="12">
    <source>
        <dbReference type="Pfam" id="PF25917"/>
    </source>
</evidence>
<dbReference type="RefSeq" id="WP_012569162.1">
    <property type="nucleotide sequence ID" value="NC_011420.2"/>
</dbReference>
<dbReference type="STRING" id="414684.RC1_4050"/>
<dbReference type="FunFam" id="2.40.30.170:FF:000003">
    <property type="entry name" value="Multidrug resistance protein A"/>
    <property type="match status" value="1"/>
</dbReference>
<dbReference type="GO" id="GO:0005886">
    <property type="term" value="C:plasma membrane"/>
    <property type="evidence" value="ECO:0007669"/>
    <property type="project" value="UniProtKB-SubCell"/>
</dbReference>
<gene>
    <name evidence="13" type="primary">emrA</name>
    <name evidence="13" type="ordered locus">RC1_4050</name>
</gene>
<evidence type="ECO:0000256" key="4">
    <source>
        <dbReference type="ARBA" id="ARBA00022475"/>
    </source>
</evidence>